<feature type="region of interest" description="Disordered" evidence="1">
    <location>
        <begin position="1"/>
        <end position="52"/>
    </location>
</feature>
<dbReference type="RefSeq" id="WP_237743185.1">
    <property type="nucleotide sequence ID" value="NZ_JDUS01000004.1"/>
</dbReference>
<organism evidence="2 3">
    <name type="scientific">Bifidobacterium bohemicum DSM 22767</name>
    <dbReference type="NCBI Taxonomy" id="1437606"/>
    <lineage>
        <taxon>Bacteria</taxon>
        <taxon>Bacillati</taxon>
        <taxon>Actinomycetota</taxon>
        <taxon>Actinomycetes</taxon>
        <taxon>Bifidobacteriales</taxon>
        <taxon>Bifidobacteriaceae</taxon>
        <taxon>Bifidobacterium</taxon>
    </lineage>
</organism>
<dbReference type="InterPro" id="IPR011989">
    <property type="entry name" value="ARM-like"/>
</dbReference>
<sequence length="243" mass="25832">MSDTSDFDDQTAQSGAAEGVEADANVDSTMGGEVSGEPLDAATQDGDGDTFESLSATYERLRHSTDSAELSHAAHEPLPDRTDQAAFSRETALLEAVAGNEHTPLEDRVFLASTMPFPNILVKLSEDADATVRKAVAENADDKNWLVGRLAKDEDVSVREAALRNPQASWRVRLEGAEDPRTSAETLDFLGKMGVESDQKAPAVLAAMVRRAVALNPGTAQATLTRLASDPATDVTHAVAQRS</sequence>
<dbReference type="SUPFAM" id="SSF48371">
    <property type="entry name" value="ARM repeat"/>
    <property type="match status" value="1"/>
</dbReference>
<accession>A0A086ZEB3</accession>
<dbReference type="STRING" id="1437606.BBOH_1594"/>
<dbReference type="eggNOG" id="ENOG5032GAY">
    <property type="taxonomic scope" value="Bacteria"/>
</dbReference>
<name>A0A086ZEB3_9BIFI</name>
<evidence type="ECO:0000313" key="3">
    <source>
        <dbReference type="Proteomes" id="UP000029096"/>
    </source>
</evidence>
<dbReference type="AlphaFoldDB" id="A0A086ZEB3"/>
<dbReference type="Pfam" id="PF01816">
    <property type="entry name" value="LRV"/>
    <property type="match status" value="1"/>
</dbReference>
<evidence type="ECO:0008006" key="4">
    <source>
        <dbReference type="Google" id="ProtNLM"/>
    </source>
</evidence>
<dbReference type="EMBL" id="JGYP01000005">
    <property type="protein sequence ID" value="KFI44863.1"/>
    <property type="molecule type" value="Genomic_DNA"/>
</dbReference>
<keyword evidence="3" id="KW-1185">Reference proteome</keyword>
<evidence type="ECO:0000313" key="2">
    <source>
        <dbReference type="EMBL" id="KFI44863.1"/>
    </source>
</evidence>
<protein>
    <recommendedName>
        <fullName evidence="4">AbrB family transcriptional regulator</fullName>
    </recommendedName>
</protein>
<comment type="caution">
    <text evidence="2">The sequence shown here is derived from an EMBL/GenBank/DDBJ whole genome shotgun (WGS) entry which is preliminary data.</text>
</comment>
<dbReference type="Gene3D" id="1.25.10.10">
    <property type="entry name" value="Leucine-rich Repeat Variant"/>
    <property type="match status" value="1"/>
</dbReference>
<gene>
    <name evidence="2" type="ORF">BBOH_1594</name>
</gene>
<dbReference type="InterPro" id="IPR016024">
    <property type="entry name" value="ARM-type_fold"/>
</dbReference>
<dbReference type="InterPro" id="IPR004830">
    <property type="entry name" value="LRR_variant"/>
</dbReference>
<evidence type="ECO:0000256" key="1">
    <source>
        <dbReference type="SAM" id="MobiDB-lite"/>
    </source>
</evidence>
<proteinExistence type="predicted"/>
<dbReference type="Proteomes" id="UP000029096">
    <property type="component" value="Unassembled WGS sequence"/>
</dbReference>
<reference evidence="2 3" key="1">
    <citation type="submission" date="2014-03" db="EMBL/GenBank/DDBJ databases">
        <title>Genomics of Bifidobacteria.</title>
        <authorList>
            <person name="Ventura M."/>
            <person name="Milani C."/>
            <person name="Lugli G.A."/>
        </authorList>
    </citation>
    <scope>NUCLEOTIDE SEQUENCE [LARGE SCALE GENOMIC DNA]</scope>
    <source>
        <strain evidence="2 3">DSM 22767</strain>
    </source>
</reference>